<dbReference type="PANTHER" id="PTHR48152">
    <property type="entry name" value="F1C9.34 PROTEIN"/>
    <property type="match status" value="1"/>
</dbReference>
<evidence type="ECO:0000313" key="3">
    <source>
        <dbReference type="Proteomes" id="UP000663760"/>
    </source>
</evidence>
<organism evidence="2 3">
    <name type="scientific">Spirodela intermedia</name>
    <name type="common">Intermediate duckweed</name>
    <dbReference type="NCBI Taxonomy" id="51605"/>
    <lineage>
        <taxon>Eukaryota</taxon>
        <taxon>Viridiplantae</taxon>
        <taxon>Streptophyta</taxon>
        <taxon>Embryophyta</taxon>
        <taxon>Tracheophyta</taxon>
        <taxon>Spermatophyta</taxon>
        <taxon>Magnoliopsida</taxon>
        <taxon>Liliopsida</taxon>
        <taxon>Araceae</taxon>
        <taxon>Lemnoideae</taxon>
        <taxon>Spirodela</taxon>
    </lineage>
</organism>
<evidence type="ECO:0000256" key="1">
    <source>
        <dbReference type="SAM" id="MobiDB-lite"/>
    </source>
</evidence>
<name>A0A7I8L258_SPIIN</name>
<sequence>MACCGRKTREKDAPSLSIDMASFELPSPLPPWPPGEGFAVGKMNLGEIEVCEVTSFAEVWVAHEGGPGNLGAAFFSPSSIPPGFFPLGCYAQRRGAPLFGWVLVGKDVGGGAAAALQPPVDYTLLWSSAGSKLKRHGDGFFWLPVAPEGYSAVGLVVTSSPEKPSPEEIRCVRSELTERCEADGELWSDGKGFNLSRQRPTERGSRATGVAVGTFTAAAAPPPLLCLKNSSSLTSTMPNKAQIEALVKTYSPWIFCHPKDPYFPSSVAWFFTNGATLHKKGDPIPIAVDPSGGNLPQGGANDGEYWLDVPAGGAARDRILKGDLPSSEAYLQVKPMLGGTFTDVAVWVFFPFNGPARAKLGFLTIPLGATGRHIGDWEHLTLRISNFSGKLRRVYFSQHSAGEWVEASKLEFHNGNKPIAYASLHGHAMYPAAGLYMQGSAAAGIRNDAAGGGPAMDTGERWNLLAAPHLGDAAAPSPPPWLDYRRQWGPKLTYWTAGVLQKVAGFLPSEVFGEEGPTGPKEKSSWEGDEKYTP</sequence>
<dbReference type="AlphaFoldDB" id="A0A7I8L258"/>
<proteinExistence type="predicted"/>
<dbReference type="OrthoDB" id="188042at2759"/>
<keyword evidence="3" id="KW-1185">Reference proteome</keyword>
<accession>A0A7I8L258</accession>
<dbReference type="PANTHER" id="PTHR48152:SF3">
    <property type="entry name" value="DUF946 FAMILY PROTEIN (DUF946)"/>
    <property type="match status" value="1"/>
</dbReference>
<reference evidence="2" key="1">
    <citation type="submission" date="2020-02" db="EMBL/GenBank/DDBJ databases">
        <authorList>
            <person name="Scholz U."/>
            <person name="Mascher M."/>
            <person name="Fiebig A."/>
        </authorList>
    </citation>
    <scope>NUCLEOTIDE SEQUENCE</scope>
</reference>
<protein>
    <submittedName>
        <fullName evidence="2">Uncharacterized protein</fullName>
    </submittedName>
</protein>
<dbReference type="EMBL" id="LR746273">
    <property type="protein sequence ID" value="CAA7404127.1"/>
    <property type="molecule type" value="Genomic_DNA"/>
</dbReference>
<feature type="compositionally biased region" description="Basic and acidic residues" evidence="1">
    <location>
        <begin position="520"/>
        <end position="534"/>
    </location>
</feature>
<dbReference type="Proteomes" id="UP000663760">
    <property type="component" value="Chromosome 10"/>
</dbReference>
<gene>
    <name evidence="2" type="ORF">SI8410_10014805</name>
</gene>
<evidence type="ECO:0000313" key="2">
    <source>
        <dbReference type="EMBL" id="CAA7404127.1"/>
    </source>
</evidence>
<dbReference type="Pfam" id="PF06101">
    <property type="entry name" value="Vps62"/>
    <property type="match status" value="1"/>
</dbReference>
<feature type="region of interest" description="Disordered" evidence="1">
    <location>
        <begin position="510"/>
        <end position="534"/>
    </location>
</feature>
<dbReference type="InterPro" id="IPR009291">
    <property type="entry name" value="Vps62"/>
</dbReference>